<dbReference type="SUPFAM" id="SSF56112">
    <property type="entry name" value="Protein kinase-like (PK-like)"/>
    <property type="match status" value="1"/>
</dbReference>
<accession>A0A1H6W050</accession>
<keyword evidence="2" id="KW-0472">Membrane</keyword>
<reference evidence="5" key="1">
    <citation type="submission" date="2016-10" db="EMBL/GenBank/DDBJ databases">
        <authorList>
            <person name="Varghese N."/>
        </authorList>
    </citation>
    <scope>NUCLEOTIDE SEQUENCE [LARGE SCALE GENOMIC DNA]</scope>
    <source>
        <strain evidence="5">DSM 20406</strain>
    </source>
</reference>
<dbReference type="InterPro" id="IPR050154">
    <property type="entry name" value="UbiB_kinase"/>
</dbReference>
<dbReference type="STRING" id="322505.SAMN04487836_10112"/>
<protein>
    <submittedName>
        <fullName evidence="4">Ubiquinone biosynthesis protein</fullName>
    </submittedName>
</protein>
<dbReference type="Proteomes" id="UP000183028">
    <property type="component" value="Unassembled WGS sequence"/>
</dbReference>
<dbReference type="CDD" id="cd05121">
    <property type="entry name" value="ABC1_ADCK3-like"/>
    <property type="match status" value="1"/>
</dbReference>
<keyword evidence="2" id="KW-1133">Transmembrane helix</keyword>
<dbReference type="InterPro" id="IPR004147">
    <property type="entry name" value="ABC1_dom"/>
</dbReference>
<keyword evidence="4" id="KW-0830">Ubiquinone</keyword>
<keyword evidence="5" id="KW-1185">Reference proteome</keyword>
<feature type="transmembrane region" description="Helical" evidence="2">
    <location>
        <begin position="469"/>
        <end position="490"/>
    </location>
</feature>
<evidence type="ECO:0000259" key="3">
    <source>
        <dbReference type="Pfam" id="PF03109"/>
    </source>
</evidence>
<comment type="similarity">
    <text evidence="1">Belongs to the protein kinase superfamily. ADCK protein kinase family.</text>
</comment>
<dbReference type="InterPro" id="IPR011009">
    <property type="entry name" value="Kinase-like_dom_sf"/>
</dbReference>
<proteinExistence type="inferred from homology"/>
<dbReference type="OrthoDB" id="9795390at2"/>
<evidence type="ECO:0000313" key="5">
    <source>
        <dbReference type="Proteomes" id="UP000183028"/>
    </source>
</evidence>
<keyword evidence="2" id="KW-0812">Transmembrane</keyword>
<feature type="domain" description="ABC1 atypical kinase-like" evidence="3">
    <location>
        <begin position="69"/>
        <end position="309"/>
    </location>
</feature>
<dbReference type="PANTHER" id="PTHR10566">
    <property type="entry name" value="CHAPERONE-ACTIVITY OF BC1 COMPLEX CABC1 -RELATED"/>
    <property type="match status" value="1"/>
</dbReference>
<evidence type="ECO:0000256" key="2">
    <source>
        <dbReference type="SAM" id="Phobius"/>
    </source>
</evidence>
<gene>
    <name evidence="4" type="ORF">SAMN04487834_105013</name>
</gene>
<sequence>MAREDKHASRRLSEIISVLNKHHILTGLTPIKLREILEDLGPTYVKFGQIMSMRSDMIPHEYCKELEKLRTDVTPLAYDEVKNIIEEELKQPINEVFSSIVKEPLGSASIAQVHEAFLLSGEKVVIKVQRPYIYETMEADIKLLRQACKILKLATGTGDLLDFRAVIEELWRTSQIEMDFFKEADNIDHFAQCNQDINYILVPHVYHEYTTRHLIVMNDVGNLQVDQVNELKNLGYDIDDIARKTAENFVKQILDDGFFHADPHPGNIHVTDNKIAWIDFGMMGTVTPSTQQILTKGIKAILDDDIYDLEEAFLMLTKPEQKINESQLIYQLNMIVEKYKQRNFGDFDFGPLIEGCIEIVKTNKIAVPADLTLLLRAMLTINGTLGEISPSCNLIEILANHMRIKWQKELDLKTQILHIAQSFYTSSKKGLATPSIVFDLLKLAKNGHITLNVKENKSDRDMRLEKHNWNHIVIAIVSGFLYLSASILTLSPLEHNVFGMPLLSFIGYVAGTILVVMLLWRLEHDQD</sequence>
<dbReference type="RefSeq" id="WP_074732501.1">
    <property type="nucleotide sequence ID" value="NZ_CACVPP010000004.1"/>
</dbReference>
<feature type="transmembrane region" description="Helical" evidence="2">
    <location>
        <begin position="502"/>
        <end position="522"/>
    </location>
</feature>
<evidence type="ECO:0000313" key="4">
    <source>
        <dbReference type="EMBL" id="SEJ05822.1"/>
    </source>
</evidence>
<dbReference type="eggNOG" id="COG0661">
    <property type="taxonomic scope" value="Bacteria"/>
</dbReference>
<dbReference type="PANTHER" id="PTHR10566:SF113">
    <property type="entry name" value="PROTEIN ACTIVITY OF BC1 COMPLEX KINASE 7, CHLOROPLASTIC"/>
    <property type="match status" value="1"/>
</dbReference>
<name>A0A1H6W050_9FIRM</name>
<evidence type="ECO:0000256" key="1">
    <source>
        <dbReference type="ARBA" id="ARBA00009670"/>
    </source>
</evidence>
<organism evidence="4 5">
    <name type="scientific">Sharpea azabuensis</name>
    <dbReference type="NCBI Taxonomy" id="322505"/>
    <lineage>
        <taxon>Bacteria</taxon>
        <taxon>Bacillati</taxon>
        <taxon>Bacillota</taxon>
        <taxon>Erysipelotrichia</taxon>
        <taxon>Erysipelotrichales</taxon>
        <taxon>Coprobacillaceae</taxon>
        <taxon>Sharpea</taxon>
    </lineage>
</organism>
<dbReference type="AlphaFoldDB" id="A0A1H6W050"/>
<dbReference type="Pfam" id="PF03109">
    <property type="entry name" value="ABC1"/>
    <property type="match status" value="1"/>
</dbReference>
<dbReference type="EMBL" id="FNYK01000050">
    <property type="protein sequence ID" value="SEJ05822.1"/>
    <property type="molecule type" value="Genomic_DNA"/>
</dbReference>